<proteinExistence type="inferred from homology"/>
<feature type="compositionally biased region" description="Basic residues" evidence="5">
    <location>
        <begin position="126"/>
        <end position="142"/>
    </location>
</feature>
<dbReference type="PANTHER" id="PTHR38097">
    <property type="match status" value="1"/>
</dbReference>
<dbReference type="EMBL" id="FCOE02000005">
    <property type="protein sequence ID" value="SAK54283.1"/>
    <property type="molecule type" value="Genomic_DNA"/>
</dbReference>
<accession>A0A158A914</accession>
<dbReference type="RefSeq" id="WP_061174480.1">
    <property type="nucleotide sequence ID" value="NZ_FCOE02000005.1"/>
</dbReference>
<organism evidence="7 8">
    <name type="scientific">Caballeronia pedi</name>
    <dbReference type="NCBI Taxonomy" id="1777141"/>
    <lineage>
        <taxon>Bacteria</taxon>
        <taxon>Pseudomonadati</taxon>
        <taxon>Pseudomonadota</taxon>
        <taxon>Betaproteobacteria</taxon>
        <taxon>Burkholderiales</taxon>
        <taxon>Burkholderiaceae</taxon>
        <taxon>Caballeronia</taxon>
    </lineage>
</organism>
<feature type="compositionally biased region" description="Low complexity" evidence="5">
    <location>
        <begin position="143"/>
        <end position="177"/>
    </location>
</feature>
<dbReference type="Proteomes" id="UP000054911">
    <property type="component" value="Unassembled WGS sequence"/>
</dbReference>
<feature type="compositionally biased region" description="Low complexity" evidence="5">
    <location>
        <begin position="190"/>
        <end position="214"/>
    </location>
</feature>
<dbReference type="PANTHER" id="PTHR38097:SF2">
    <property type="entry name" value="DNA-BINDING PROTEIN STPA"/>
    <property type="match status" value="1"/>
</dbReference>
<keyword evidence="8" id="KW-1185">Reference proteome</keyword>
<reference evidence="7" key="1">
    <citation type="submission" date="2016-01" db="EMBL/GenBank/DDBJ databases">
        <authorList>
            <person name="Peeters C."/>
        </authorList>
    </citation>
    <scope>NUCLEOTIDE SEQUENCE [LARGE SCALE GENOMIC DNA]</scope>
    <source>
        <strain evidence="7">LMG 29323</strain>
    </source>
</reference>
<dbReference type="Gene3D" id="4.10.430.30">
    <property type="match status" value="1"/>
</dbReference>
<dbReference type="SMART" id="SM00528">
    <property type="entry name" value="HNS"/>
    <property type="match status" value="1"/>
</dbReference>
<feature type="region of interest" description="Disordered" evidence="5">
    <location>
        <begin position="120"/>
        <end position="214"/>
    </location>
</feature>
<dbReference type="OrthoDB" id="5297879at2"/>
<dbReference type="AlphaFoldDB" id="A0A158A914"/>
<feature type="domain" description="DNA-binding protein H-NS-like C-terminal" evidence="6">
    <location>
        <begin position="77"/>
        <end position="117"/>
    </location>
</feature>
<protein>
    <submittedName>
        <fullName evidence="7">Histone family protein nucleoid-structuring protein H-NS</fullName>
    </submittedName>
</protein>
<evidence type="ECO:0000313" key="7">
    <source>
        <dbReference type="EMBL" id="SAK54283.1"/>
    </source>
</evidence>
<evidence type="ECO:0000256" key="3">
    <source>
        <dbReference type="ARBA" id="ARBA00022490"/>
    </source>
</evidence>
<evidence type="ECO:0000256" key="2">
    <source>
        <dbReference type="ARBA" id="ARBA00010610"/>
    </source>
</evidence>
<evidence type="ECO:0000256" key="5">
    <source>
        <dbReference type="SAM" id="MobiDB-lite"/>
    </source>
</evidence>
<dbReference type="InterPro" id="IPR027444">
    <property type="entry name" value="H-NS_C_dom"/>
</dbReference>
<keyword evidence="4" id="KW-0238">DNA-binding</keyword>
<evidence type="ECO:0000313" key="8">
    <source>
        <dbReference type="Proteomes" id="UP000054911"/>
    </source>
</evidence>
<name>A0A158A914_9BURK</name>
<evidence type="ECO:0000256" key="1">
    <source>
        <dbReference type="ARBA" id="ARBA00004453"/>
    </source>
</evidence>
<feature type="compositionally biased region" description="Basic residues" evidence="5">
    <location>
        <begin position="77"/>
        <end position="89"/>
    </location>
</feature>
<dbReference type="GO" id="GO:0003677">
    <property type="term" value="F:DNA binding"/>
    <property type="evidence" value="ECO:0007669"/>
    <property type="project" value="UniProtKB-KW"/>
</dbReference>
<comment type="similarity">
    <text evidence="2">Belongs to the histone-like protein H-NS family.</text>
</comment>
<dbReference type="STRING" id="1777141.AWB80_01971"/>
<evidence type="ECO:0000256" key="4">
    <source>
        <dbReference type="ARBA" id="ARBA00023125"/>
    </source>
</evidence>
<dbReference type="GO" id="GO:0009295">
    <property type="term" value="C:nucleoid"/>
    <property type="evidence" value="ECO:0007669"/>
    <property type="project" value="UniProtKB-SubCell"/>
</dbReference>
<feature type="compositionally biased region" description="Basic residues" evidence="5">
    <location>
        <begin position="178"/>
        <end position="189"/>
    </location>
</feature>
<dbReference type="SUPFAM" id="SSF81273">
    <property type="entry name" value="H-NS histone-like proteins"/>
    <property type="match status" value="1"/>
</dbReference>
<feature type="region of interest" description="Disordered" evidence="5">
    <location>
        <begin position="41"/>
        <end position="99"/>
    </location>
</feature>
<comment type="subcellular location">
    <subcellularLocation>
        <location evidence="1">Cytoplasm</location>
        <location evidence="1">Nucleoid</location>
    </subcellularLocation>
</comment>
<sequence length="214" mass="22762">MATLKQLQARLKKLRAQAESLIADRAQSVLNDIRAMMERHGLTTDDIERHGKKTKRAAKPQVAYPAPAGRREAMTKLAKKGKLPAKYRNPKTGETWSGWARPPAWIANVKDRSKFLIDAESAPKAAKPKLAARKATAKKAVAKKAAPAKKSAPAAKKKAATPAAKKTSATAKPAAKTAAKRSAPRKRATKAATVSAPEPASNTSTPTTTDEAST</sequence>
<dbReference type="Pfam" id="PF00816">
    <property type="entry name" value="Histone_HNS"/>
    <property type="match status" value="1"/>
</dbReference>
<evidence type="ECO:0000259" key="6">
    <source>
        <dbReference type="SMART" id="SM00528"/>
    </source>
</evidence>
<gene>
    <name evidence="7" type="ORF">AWB80_01971</name>
</gene>
<comment type="caution">
    <text evidence="7">The sequence shown here is derived from an EMBL/GenBank/DDBJ whole genome shotgun (WGS) entry which is preliminary data.</text>
</comment>
<keyword evidence="3" id="KW-0963">Cytoplasm</keyword>